<comment type="caution">
    <text evidence="9">The sequence shown here is derived from an EMBL/GenBank/DDBJ whole genome shotgun (WGS) entry which is preliminary data.</text>
</comment>
<sequence length="524" mass="55941">MIRCRFSGLTAKYAEKAVCMVTLDRPVVVRRGAGPAPRPTRRASLWIGLAAGLVAYVGAGVPSYWGDEAASVLSAQRSWESLTAELSTVDAVHGLYYALLHVWIDLFGSSEWSTRAPSAIGIGFLAAGVVVLGRRWYDARTAILAGVLIPLIPRAGVLAVEARGYALAAAAAVWVTVLFVHTVDRGSGRVIWVLYGAAVAAGGTLFLYLLLMPMVHAAWLFTWRAFHGRVARRWIGSMLIAVVLAAPIILAASTQRGQVAFLAHRGYMSPRGWFVTPWFAHPAPAALLLPLLLIGVLVVVRRRRSIPGALPTLVWLLAPAAVLVVLDVFVSPTYNPRYLSISLGAVALLISSGAWALVDVAQRLGVRGGALAGASLIAISAVVLVPEFVHQRTQFAKDGGADGRAVAAEVAARSDPGDTILFGTGTRPSRAPRLIYRLYPEAFAGLEDPQLITPAEQTDGLWDRMDVVSDTAPTLDDGTVWLLETGSSGSAEDDIAALLRAGFTQVSRTDVHRTIVYEFQKGTS</sequence>
<feature type="transmembrane region" description="Helical" evidence="8">
    <location>
        <begin position="116"/>
        <end position="133"/>
    </location>
</feature>
<accession>A0AAW8F140</accession>
<dbReference type="GO" id="GO:0016763">
    <property type="term" value="F:pentosyltransferase activity"/>
    <property type="evidence" value="ECO:0007669"/>
    <property type="project" value="TreeGrafter"/>
</dbReference>
<dbReference type="GO" id="GO:0009103">
    <property type="term" value="P:lipopolysaccharide biosynthetic process"/>
    <property type="evidence" value="ECO:0007669"/>
    <property type="project" value="UniProtKB-ARBA"/>
</dbReference>
<evidence type="ECO:0000256" key="1">
    <source>
        <dbReference type="ARBA" id="ARBA00004651"/>
    </source>
</evidence>
<keyword evidence="5 8" id="KW-0812">Transmembrane</keyword>
<evidence type="ECO:0000256" key="7">
    <source>
        <dbReference type="ARBA" id="ARBA00023136"/>
    </source>
</evidence>
<keyword evidence="4 9" id="KW-0808">Transferase</keyword>
<dbReference type="EC" id="2.4.1.-" evidence="9"/>
<feature type="transmembrane region" description="Helical" evidence="8">
    <location>
        <begin position="312"/>
        <end position="332"/>
    </location>
</feature>
<feature type="transmembrane region" description="Helical" evidence="8">
    <location>
        <begin position="234"/>
        <end position="252"/>
    </location>
</feature>
<dbReference type="PANTHER" id="PTHR33908:SF3">
    <property type="entry name" value="UNDECAPRENYL PHOSPHATE-ALPHA-4-AMINO-4-DEOXY-L-ARABINOSE ARABINOSYL TRANSFERASE"/>
    <property type="match status" value="1"/>
</dbReference>
<protein>
    <submittedName>
        <fullName evidence="9">Mannosyltransferase</fullName>
        <ecNumber evidence="9">2.4.1.-</ecNumber>
    </submittedName>
</protein>
<keyword evidence="10" id="KW-1185">Reference proteome</keyword>
<evidence type="ECO:0000256" key="8">
    <source>
        <dbReference type="SAM" id="Phobius"/>
    </source>
</evidence>
<evidence type="ECO:0000256" key="2">
    <source>
        <dbReference type="ARBA" id="ARBA00022475"/>
    </source>
</evidence>
<gene>
    <name evidence="9" type="ORF">QFZ53_002392</name>
</gene>
<feature type="transmembrane region" description="Helical" evidence="8">
    <location>
        <begin position="45"/>
        <end position="66"/>
    </location>
</feature>
<dbReference type="GO" id="GO:0005886">
    <property type="term" value="C:plasma membrane"/>
    <property type="evidence" value="ECO:0007669"/>
    <property type="project" value="UniProtKB-SubCell"/>
</dbReference>
<proteinExistence type="predicted"/>
<evidence type="ECO:0000256" key="4">
    <source>
        <dbReference type="ARBA" id="ARBA00022679"/>
    </source>
</evidence>
<keyword evidence="3 9" id="KW-0328">Glycosyltransferase</keyword>
<evidence type="ECO:0000313" key="10">
    <source>
        <dbReference type="Proteomes" id="UP001244427"/>
    </source>
</evidence>
<feature type="transmembrane region" description="Helical" evidence="8">
    <location>
        <begin position="338"/>
        <end position="358"/>
    </location>
</feature>
<comment type="subcellular location">
    <subcellularLocation>
        <location evidence="1">Cell membrane</location>
        <topology evidence="1">Multi-pass membrane protein</topology>
    </subcellularLocation>
</comment>
<feature type="transmembrane region" description="Helical" evidence="8">
    <location>
        <begin position="164"/>
        <end position="183"/>
    </location>
</feature>
<dbReference type="GO" id="GO:0010041">
    <property type="term" value="P:response to iron(III) ion"/>
    <property type="evidence" value="ECO:0007669"/>
    <property type="project" value="TreeGrafter"/>
</dbReference>
<keyword evidence="6 8" id="KW-1133">Transmembrane helix</keyword>
<dbReference type="PANTHER" id="PTHR33908">
    <property type="entry name" value="MANNOSYLTRANSFERASE YKCB-RELATED"/>
    <property type="match status" value="1"/>
</dbReference>
<reference evidence="9 10" key="1">
    <citation type="submission" date="2023-07" db="EMBL/GenBank/DDBJ databases">
        <title>Comparative genomics of wheat-associated soil bacteria to identify genetic determinants of phenazine resistance.</title>
        <authorList>
            <person name="Mouncey N."/>
        </authorList>
    </citation>
    <scope>NUCLEOTIDE SEQUENCE [LARGE SCALE GENOMIC DNA]</scope>
    <source>
        <strain evidence="9 10">W4I9-1</strain>
    </source>
</reference>
<keyword evidence="7 8" id="KW-0472">Membrane</keyword>
<organism evidence="9 10">
    <name type="scientific">Microbacterium natoriense</name>
    <dbReference type="NCBI Taxonomy" id="284570"/>
    <lineage>
        <taxon>Bacteria</taxon>
        <taxon>Bacillati</taxon>
        <taxon>Actinomycetota</taxon>
        <taxon>Actinomycetes</taxon>
        <taxon>Micrococcales</taxon>
        <taxon>Microbacteriaceae</taxon>
        <taxon>Microbacterium</taxon>
    </lineage>
</organism>
<evidence type="ECO:0000256" key="5">
    <source>
        <dbReference type="ARBA" id="ARBA00022692"/>
    </source>
</evidence>
<feature type="transmembrane region" description="Helical" evidence="8">
    <location>
        <begin position="189"/>
        <end position="222"/>
    </location>
</feature>
<dbReference type="InterPro" id="IPR050297">
    <property type="entry name" value="LipidA_mod_glycosyltrf_83"/>
</dbReference>
<feature type="transmembrane region" description="Helical" evidence="8">
    <location>
        <begin position="370"/>
        <end position="389"/>
    </location>
</feature>
<keyword evidence="2" id="KW-1003">Cell membrane</keyword>
<evidence type="ECO:0000256" key="6">
    <source>
        <dbReference type="ARBA" id="ARBA00022989"/>
    </source>
</evidence>
<dbReference type="AlphaFoldDB" id="A0AAW8F140"/>
<feature type="transmembrane region" description="Helical" evidence="8">
    <location>
        <begin position="278"/>
        <end position="300"/>
    </location>
</feature>
<dbReference type="Proteomes" id="UP001244427">
    <property type="component" value="Unassembled WGS sequence"/>
</dbReference>
<evidence type="ECO:0000313" key="9">
    <source>
        <dbReference type="EMBL" id="MDQ0648196.1"/>
    </source>
</evidence>
<evidence type="ECO:0000256" key="3">
    <source>
        <dbReference type="ARBA" id="ARBA00022676"/>
    </source>
</evidence>
<name>A0AAW8F140_9MICO</name>
<dbReference type="EMBL" id="JAUSXV010000001">
    <property type="protein sequence ID" value="MDQ0648196.1"/>
    <property type="molecule type" value="Genomic_DNA"/>
</dbReference>